<dbReference type="InterPro" id="IPR023476">
    <property type="entry name" value="Pep_tRNA_hydro_II_dom_sf"/>
</dbReference>
<dbReference type="GO" id="GO:0004045">
    <property type="term" value="F:peptidyl-tRNA hydrolase activity"/>
    <property type="evidence" value="ECO:0007669"/>
    <property type="project" value="UniProtKB-EC"/>
</dbReference>
<evidence type="ECO:0000256" key="1">
    <source>
        <dbReference type="ARBA" id="ARBA00013260"/>
    </source>
</evidence>
<dbReference type="InterPro" id="IPR002833">
    <property type="entry name" value="PTH2"/>
</dbReference>
<evidence type="ECO:0000256" key="2">
    <source>
        <dbReference type="ARBA" id="ARBA00022801"/>
    </source>
</evidence>
<organism evidence="4 5">
    <name type="scientific">Actinopolyspora biskrensis</name>
    <dbReference type="NCBI Taxonomy" id="1470178"/>
    <lineage>
        <taxon>Bacteria</taxon>
        <taxon>Bacillati</taxon>
        <taxon>Actinomycetota</taxon>
        <taxon>Actinomycetes</taxon>
        <taxon>Actinopolysporales</taxon>
        <taxon>Actinopolysporaceae</taxon>
        <taxon>Actinopolyspora</taxon>
    </lineage>
</organism>
<dbReference type="RefSeq" id="WP_343075303.1">
    <property type="nucleotide sequence ID" value="NZ_JACBYW010000006.1"/>
</dbReference>
<evidence type="ECO:0000313" key="5">
    <source>
        <dbReference type="Proteomes" id="UP000548304"/>
    </source>
</evidence>
<dbReference type="Proteomes" id="UP000548304">
    <property type="component" value="Unassembled WGS sequence"/>
</dbReference>
<keyword evidence="5" id="KW-1185">Reference proteome</keyword>
<accession>A0A852Z2H3</accession>
<comment type="caution">
    <text evidence="4">The sequence shown here is derived from an EMBL/GenBank/DDBJ whole genome shotgun (WGS) entry which is preliminary data.</text>
</comment>
<name>A0A852Z2H3_9ACTN</name>
<dbReference type="Pfam" id="PF01981">
    <property type="entry name" value="PTH2"/>
    <property type="match status" value="1"/>
</dbReference>
<protein>
    <recommendedName>
        <fullName evidence="1">peptidyl-tRNA hydrolase</fullName>
        <ecNumber evidence="1">3.1.1.29</ecNumber>
    </recommendedName>
</protein>
<dbReference type="SUPFAM" id="SSF102462">
    <property type="entry name" value="Peptidyl-tRNA hydrolase II"/>
    <property type="match status" value="1"/>
</dbReference>
<dbReference type="EC" id="3.1.1.29" evidence="1"/>
<gene>
    <name evidence="4" type="ORF">FHR84_003308</name>
</gene>
<proteinExistence type="predicted"/>
<evidence type="ECO:0000256" key="3">
    <source>
        <dbReference type="ARBA" id="ARBA00048707"/>
    </source>
</evidence>
<dbReference type="EMBL" id="JACBYW010000006">
    <property type="protein sequence ID" value="NYH79959.1"/>
    <property type="molecule type" value="Genomic_DNA"/>
</dbReference>
<comment type="catalytic activity">
    <reaction evidence="3">
        <text>an N-acyl-L-alpha-aminoacyl-tRNA + H2O = an N-acyl-L-amino acid + a tRNA + H(+)</text>
        <dbReference type="Rhea" id="RHEA:54448"/>
        <dbReference type="Rhea" id="RHEA-COMP:10123"/>
        <dbReference type="Rhea" id="RHEA-COMP:13883"/>
        <dbReference type="ChEBI" id="CHEBI:15377"/>
        <dbReference type="ChEBI" id="CHEBI:15378"/>
        <dbReference type="ChEBI" id="CHEBI:59874"/>
        <dbReference type="ChEBI" id="CHEBI:78442"/>
        <dbReference type="ChEBI" id="CHEBI:138191"/>
        <dbReference type="EC" id="3.1.1.29"/>
    </reaction>
</comment>
<evidence type="ECO:0000313" key="4">
    <source>
        <dbReference type="EMBL" id="NYH79959.1"/>
    </source>
</evidence>
<reference evidence="4 5" key="1">
    <citation type="submission" date="2020-07" db="EMBL/GenBank/DDBJ databases">
        <title>Genomic Encyclopedia of Type Strains, Phase III (KMG-III): the genomes of soil and plant-associated and newly described type strains.</title>
        <authorList>
            <person name="Whitman W."/>
        </authorList>
    </citation>
    <scope>NUCLEOTIDE SEQUENCE [LARGE SCALE GENOMIC DNA]</scope>
    <source>
        <strain evidence="4 5">CECT 8576</strain>
    </source>
</reference>
<keyword evidence="2 4" id="KW-0378">Hydrolase</keyword>
<sequence length="288" mass="30760">MSDPAAVLRPLTDRYASWLSLPDHSTADTSDEDPEDVVLMPVVLRIERGAPPARTELLEAAASAAVALCLDERGSAGGPWHQAVSEWVSGRIRKVTRRARGSHWRAVLELPGVTFSVGGAEVRALLPTRLSEMPRELTRLQISGSELPPDEPGPAPSGAPVLWLNPEVDMSAGKAAAQVGHATMILAALLHGDACSGGERGATAERHLRDWKGHGFRCAVRTPGVARWNELLPGRDPAGAWRERGIAAVRDAGFTEIDPGTVTVLAQWGDFEGRGHRSPVVVPTPGYQ</sequence>
<dbReference type="Gene3D" id="3.40.1490.10">
    <property type="entry name" value="Bit1"/>
    <property type="match status" value="1"/>
</dbReference>
<dbReference type="AlphaFoldDB" id="A0A852Z2H3"/>